<dbReference type="Pfam" id="PF05638">
    <property type="entry name" value="T6SS_HCP"/>
    <property type="match status" value="1"/>
</dbReference>
<dbReference type="Gene3D" id="2.30.110.20">
    <property type="entry name" value="Hcp1-like"/>
    <property type="match status" value="1"/>
</dbReference>
<sequence length="213" mass="23721">MAYDIFLKIDGIDGESMDDKHKNEIEVLSWRWNIHQESTMHAGSGLGSGKVSVTNLDFDHYIDRASPNLFKYCASGKHIPQAILVMRKAGGNPLEYLKYTFTDLIVAVVSPSGSHDGEIASRETVELSFSTVKQEYVVQNQQGGSGGTITAGYDFQRPTKKFNGCFSGQMLCLAGFIVLILKEFTVNKWRNPPWVVMCGSYAFCTAPAFRMRQ</sequence>
<dbReference type="SUPFAM" id="SSF141452">
    <property type="entry name" value="Hcp1-like"/>
    <property type="match status" value="1"/>
</dbReference>
<proteinExistence type="predicted"/>
<evidence type="ECO:0000313" key="2">
    <source>
        <dbReference type="Proteomes" id="UP000269208"/>
    </source>
</evidence>
<dbReference type="EMBL" id="LR134190">
    <property type="protein sequence ID" value="VEB62845.1"/>
    <property type="molecule type" value="Genomic_DNA"/>
</dbReference>
<dbReference type="PANTHER" id="PTHR36152">
    <property type="entry name" value="CYTOPLASMIC PROTEIN-RELATED"/>
    <property type="match status" value="1"/>
</dbReference>
<organism evidence="1 2">
    <name type="scientific">Salmonella enterica I</name>
    <dbReference type="NCBI Taxonomy" id="59201"/>
    <lineage>
        <taxon>Bacteria</taxon>
        <taxon>Pseudomonadati</taxon>
        <taxon>Pseudomonadota</taxon>
        <taxon>Gammaproteobacteria</taxon>
        <taxon>Enterobacterales</taxon>
        <taxon>Enterobacteriaceae</taxon>
        <taxon>Salmonella</taxon>
    </lineage>
</organism>
<dbReference type="InterPro" id="IPR008514">
    <property type="entry name" value="T6SS_Hcp"/>
</dbReference>
<reference evidence="1 2" key="1">
    <citation type="submission" date="2018-12" db="EMBL/GenBank/DDBJ databases">
        <authorList>
            <consortium name="Pathogen Informatics"/>
        </authorList>
    </citation>
    <scope>NUCLEOTIDE SEQUENCE [LARGE SCALE GENOMIC DNA]</scope>
    <source>
        <strain evidence="1 2">NCTC6754</strain>
    </source>
</reference>
<dbReference type="Proteomes" id="UP000269208">
    <property type="component" value="Chromosome"/>
</dbReference>
<dbReference type="AlphaFoldDB" id="A0A447U9P4"/>
<dbReference type="InterPro" id="IPR036624">
    <property type="entry name" value="Hcp1-lik_sf"/>
</dbReference>
<protein>
    <submittedName>
        <fullName evidence="1">Hcp1 family type VI secretion system effector</fullName>
    </submittedName>
</protein>
<gene>
    <name evidence="1" type="primary">hcp1_2</name>
    <name evidence="1" type="ORF">NCTC6754_08247</name>
</gene>
<accession>A0A447U9P4</accession>
<dbReference type="PANTHER" id="PTHR36152:SF5">
    <property type="entry name" value="PROTEIN HCP1"/>
    <property type="match status" value="1"/>
</dbReference>
<evidence type="ECO:0000313" key="1">
    <source>
        <dbReference type="EMBL" id="VEB62845.1"/>
    </source>
</evidence>
<dbReference type="InterPro" id="IPR053165">
    <property type="entry name" value="HSI-I_assembly_Hcp1"/>
</dbReference>
<name>A0A447U9P4_SALET</name>